<dbReference type="RefSeq" id="XP_067804278.1">
    <property type="nucleotide sequence ID" value="XM_067945487.1"/>
</dbReference>
<gene>
    <name evidence="7" type="ORF">BdWA1_000436</name>
</gene>
<dbReference type="PANTHER" id="PTHR11952:SF2">
    <property type="entry name" value="LD24639P"/>
    <property type="match status" value="1"/>
</dbReference>
<evidence type="ECO:0000256" key="3">
    <source>
        <dbReference type="ARBA" id="ARBA00012457"/>
    </source>
</evidence>
<dbReference type="EMBL" id="JALLKP010000001">
    <property type="protein sequence ID" value="KAK2197436.1"/>
    <property type="molecule type" value="Genomic_DNA"/>
</dbReference>
<evidence type="ECO:0000256" key="4">
    <source>
        <dbReference type="ARBA" id="ARBA00022679"/>
    </source>
</evidence>
<comment type="pathway">
    <text evidence="1">Nucleotide-sugar biosynthesis; UDP-N-acetyl-alpha-D-glucosamine biosynthesis; UDP-N-acetyl-alpha-D-glucosamine from N-acetyl-alpha-D-glucosamine 1-phosphate: step 1/1.</text>
</comment>
<dbReference type="Pfam" id="PF01704">
    <property type="entry name" value="UDPGP"/>
    <property type="match status" value="1"/>
</dbReference>
<proteinExistence type="inferred from homology"/>
<dbReference type="InterPro" id="IPR002618">
    <property type="entry name" value="UDPGP_fam"/>
</dbReference>
<comment type="caution">
    <text evidence="7">The sequence shown here is derived from an EMBL/GenBank/DDBJ whole genome shotgun (WGS) entry which is preliminary data.</text>
</comment>
<dbReference type="GeneID" id="94334734"/>
<evidence type="ECO:0000256" key="5">
    <source>
        <dbReference type="ARBA" id="ARBA00022695"/>
    </source>
</evidence>
<accession>A0AAD9PMT4</accession>
<dbReference type="EC" id="2.7.7.23" evidence="3"/>
<evidence type="ECO:0000313" key="7">
    <source>
        <dbReference type="EMBL" id="KAK2197436.1"/>
    </source>
</evidence>
<reference evidence="7" key="1">
    <citation type="journal article" date="2023" name="Nat. Microbiol.">
        <title>Babesia duncani multi-omics identifies virulence factors and drug targets.</title>
        <authorList>
            <person name="Singh P."/>
            <person name="Lonardi S."/>
            <person name="Liang Q."/>
            <person name="Vydyam P."/>
            <person name="Khabirova E."/>
            <person name="Fang T."/>
            <person name="Gihaz S."/>
            <person name="Thekkiniath J."/>
            <person name="Munshi M."/>
            <person name="Abel S."/>
            <person name="Ciampossin L."/>
            <person name="Batugedara G."/>
            <person name="Gupta M."/>
            <person name="Lu X.M."/>
            <person name="Lenz T."/>
            <person name="Chakravarty S."/>
            <person name="Cornillot E."/>
            <person name="Hu Y."/>
            <person name="Ma W."/>
            <person name="Gonzalez L.M."/>
            <person name="Sanchez S."/>
            <person name="Estrada K."/>
            <person name="Sanchez-Flores A."/>
            <person name="Montero E."/>
            <person name="Harb O.S."/>
            <person name="Le Roch K.G."/>
            <person name="Mamoun C.B."/>
        </authorList>
    </citation>
    <scope>NUCLEOTIDE SEQUENCE</scope>
    <source>
        <strain evidence="7">WA1</strain>
    </source>
</reference>
<evidence type="ECO:0000256" key="2">
    <source>
        <dbReference type="ARBA" id="ARBA00010401"/>
    </source>
</evidence>
<dbReference type="Proteomes" id="UP001214638">
    <property type="component" value="Unassembled WGS sequence"/>
</dbReference>
<keyword evidence="8" id="KW-1185">Reference proteome</keyword>
<dbReference type="SUPFAM" id="SSF53448">
    <property type="entry name" value="Nucleotide-diphospho-sugar transferases"/>
    <property type="match status" value="1"/>
</dbReference>
<dbReference type="Gene3D" id="3.90.550.10">
    <property type="entry name" value="Spore Coat Polysaccharide Biosynthesis Protein SpsA, Chain A"/>
    <property type="match status" value="1"/>
</dbReference>
<sequence>MVTKWNGMLDAALCHSLENTGTSIYHAPRVVEVGTQDCRGCIVSATTEESRLMLSAAGMELIKRGRVALAIMMGGQGSRLLGKVKPLAKVTQQTNKSLLQLMFEKIRALFESARVLEHHAYIYLLTSTFTKSFITRELDSHQYFGLNPHRLVILTQDNLPCLTIDERKLLVYDREVPGVTQLVNGKFIATAPNGNGALFEALARNSTFLEQLEQLEWLHIVSIDNCLCRPFDAEFLGLTCHVQDAQALCKCIQARPGESLGIFTMRGDSRGCSPLEDSKGATLSQTDHDTKINLDSSVKLDTHRIEIVEYSELYKLANFTQGHQNVQLWGNICDHLLSGPLLSTIIEQQLYKRLEYHVAKKRVPILSENGVTFPTEPNCYKLELFVFDILKFAKGTVCYKVIREEAFLPVKNAADLDGGPNSVQAKLGIA</sequence>
<dbReference type="GO" id="GO:0003977">
    <property type="term" value="F:UDP-N-acetylglucosamine diphosphorylase activity"/>
    <property type="evidence" value="ECO:0007669"/>
    <property type="project" value="UniProtKB-EC"/>
</dbReference>
<evidence type="ECO:0000256" key="6">
    <source>
        <dbReference type="ARBA" id="ARBA00048493"/>
    </source>
</evidence>
<dbReference type="KEGG" id="bdw:94334734"/>
<keyword evidence="5" id="KW-0548">Nucleotidyltransferase</keyword>
<dbReference type="InterPro" id="IPR039741">
    <property type="entry name" value="UDP-sugar_pyrophosphorylase"/>
</dbReference>
<evidence type="ECO:0000313" key="8">
    <source>
        <dbReference type="Proteomes" id="UP001214638"/>
    </source>
</evidence>
<comment type="similarity">
    <text evidence="2">Belongs to the UDPGP type 1 family.</text>
</comment>
<protein>
    <recommendedName>
        <fullName evidence="3">UDP-N-acetylglucosamine diphosphorylase</fullName>
        <ecNumber evidence="3">2.7.7.23</ecNumber>
    </recommendedName>
</protein>
<dbReference type="PANTHER" id="PTHR11952">
    <property type="entry name" value="UDP- GLUCOSE PYROPHOSPHORYLASE"/>
    <property type="match status" value="1"/>
</dbReference>
<name>A0AAD9PMT4_9APIC</name>
<dbReference type="AlphaFoldDB" id="A0AAD9PMT4"/>
<organism evidence="7 8">
    <name type="scientific">Babesia duncani</name>
    <dbReference type="NCBI Taxonomy" id="323732"/>
    <lineage>
        <taxon>Eukaryota</taxon>
        <taxon>Sar</taxon>
        <taxon>Alveolata</taxon>
        <taxon>Apicomplexa</taxon>
        <taxon>Aconoidasida</taxon>
        <taxon>Piroplasmida</taxon>
        <taxon>Babesiidae</taxon>
        <taxon>Babesia</taxon>
    </lineage>
</organism>
<dbReference type="GO" id="GO:0006048">
    <property type="term" value="P:UDP-N-acetylglucosamine biosynthetic process"/>
    <property type="evidence" value="ECO:0007669"/>
    <property type="project" value="TreeGrafter"/>
</dbReference>
<keyword evidence="4 7" id="KW-0808">Transferase</keyword>
<comment type="catalytic activity">
    <reaction evidence="6">
        <text>N-acetyl-alpha-D-glucosamine 1-phosphate + UTP + H(+) = UDP-N-acetyl-alpha-D-glucosamine + diphosphate</text>
        <dbReference type="Rhea" id="RHEA:13509"/>
        <dbReference type="ChEBI" id="CHEBI:15378"/>
        <dbReference type="ChEBI" id="CHEBI:33019"/>
        <dbReference type="ChEBI" id="CHEBI:46398"/>
        <dbReference type="ChEBI" id="CHEBI:57705"/>
        <dbReference type="ChEBI" id="CHEBI:57776"/>
        <dbReference type="EC" id="2.7.7.23"/>
    </reaction>
</comment>
<evidence type="ECO:0000256" key="1">
    <source>
        <dbReference type="ARBA" id="ARBA00005208"/>
    </source>
</evidence>
<dbReference type="InterPro" id="IPR029044">
    <property type="entry name" value="Nucleotide-diphossugar_trans"/>
</dbReference>